<dbReference type="STRING" id="1236976.JCM16418_4580"/>
<protein>
    <recommendedName>
        <fullName evidence="1">RNase H type-1 domain-containing protein</fullName>
    </recommendedName>
</protein>
<proteinExistence type="predicted"/>
<dbReference type="GO" id="GO:0003676">
    <property type="term" value="F:nucleic acid binding"/>
    <property type="evidence" value="ECO:0007669"/>
    <property type="project" value="InterPro"/>
</dbReference>
<gene>
    <name evidence="2" type="ORF">JCM16418_4580</name>
</gene>
<dbReference type="PANTHER" id="PTHR47723">
    <property type="entry name" value="OS05G0353850 PROTEIN"/>
    <property type="match status" value="1"/>
</dbReference>
<dbReference type="Pfam" id="PF13456">
    <property type="entry name" value="RVT_3"/>
    <property type="match status" value="1"/>
</dbReference>
<dbReference type="PANTHER" id="PTHR47723:SF19">
    <property type="entry name" value="POLYNUCLEOTIDYL TRANSFERASE, RIBONUCLEASE H-LIKE SUPERFAMILY PROTEIN"/>
    <property type="match status" value="1"/>
</dbReference>
<dbReference type="PROSITE" id="PS50879">
    <property type="entry name" value="RNASE_H_1"/>
    <property type="match status" value="1"/>
</dbReference>
<dbReference type="InterPro" id="IPR036397">
    <property type="entry name" value="RNaseH_sf"/>
</dbReference>
<sequence length="211" mass="24689">MFTAKTDASLREASGIKKSGIGYVIYKDNIPIRKCRMKQILKNSNDLEYIAVLELLKDIKILGIKNIIIYTDSKNLVDYLNKDNQCKNIKNEFIQDILYRLNLNPSIKILWIPRNLNKDAHKLSRQSTSGKRNIKDLSKLVDIKDNRDRHETKMVIRYRSSIMLKCPSCKEFKQASEYPRYKSKTKIKRNCKSCEMKIRIINNNSRGVKNT</sequence>
<dbReference type="EMBL" id="BAVZ01000023">
    <property type="protein sequence ID" value="GAF10381.1"/>
    <property type="molecule type" value="Genomic_DNA"/>
</dbReference>
<dbReference type="InterPro" id="IPR053151">
    <property type="entry name" value="RNase_H-like"/>
</dbReference>
<dbReference type="SUPFAM" id="SSF53098">
    <property type="entry name" value="Ribonuclease H-like"/>
    <property type="match status" value="1"/>
</dbReference>
<accession>W7Z0A1</accession>
<feature type="domain" description="RNase H type-1" evidence="1">
    <location>
        <begin position="1"/>
        <end position="136"/>
    </location>
</feature>
<dbReference type="RefSeq" id="WP_036652734.1">
    <property type="nucleotide sequence ID" value="NZ_BAVZ01000023.1"/>
</dbReference>
<dbReference type="InterPro" id="IPR012337">
    <property type="entry name" value="RNaseH-like_sf"/>
</dbReference>
<keyword evidence="3" id="KW-1185">Reference proteome</keyword>
<dbReference type="GO" id="GO:0004523">
    <property type="term" value="F:RNA-DNA hybrid ribonuclease activity"/>
    <property type="evidence" value="ECO:0007669"/>
    <property type="project" value="InterPro"/>
</dbReference>
<dbReference type="InterPro" id="IPR044730">
    <property type="entry name" value="RNase_H-like_dom_plant"/>
</dbReference>
<evidence type="ECO:0000259" key="1">
    <source>
        <dbReference type="PROSITE" id="PS50879"/>
    </source>
</evidence>
<evidence type="ECO:0000313" key="2">
    <source>
        <dbReference type="EMBL" id="GAF10381.1"/>
    </source>
</evidence>
<reference evidence="2 3" key="1">
    <citation type="journal article" date="2014" name="Genome Announc.">
        <title>Draft Genome Sequence of Paenibacillus pini JCM 16418T, Isolated from the Rhizosphere of Pine Tree.</title>
        <authorList>
            <person name="Yuki M."/>
            <person name="Oshima K."/>
            <person name="Suda W."/>
            <person name="Oshida Y."/>
            <person name="Kitamura K."/>
            <person name="Iida Y."/>
            <person name="Hattori M."/>
            <person name="Ohkuma M."/>
        </authorList>
    </citation>
    <scope>NUCLEOTIDE SEQUENCE [LARGE SCALE GENOMIC DNA]</scope>
    <source>
        <strain evidence="2 3">JCM 16418</strain>
    </source>
</reference>
<dbReference type="CDD" id="cd06222">
    <property type="entry name" value="RNase_H_like"/>
    <property type="match status" value="1"/>
</dbReference>
<dbReference type="AlphaFoldDB" id="W7Z0A1"/>
<evidence type="ECO:0000313" key="3">
    <source>
        <dbReference type="Proteomes" id="UP000019364"/>
    </source>
</evidence>
<dbReference type="InterPro" id="IPR002156">
    <property type="entry name" value="RNaseH_domain"/>
</dbReference>
<dbReference type="Proteomes" id="UP000019364">
    <property type="component" value="Unassembled WGS sequence"/>
</dbReference>
<name>W7Z0A1_9BACL</name>
<dbReference type="Gene3D" id="3.30.420.10">
    <property type="entry name" value="Ribonuclease H-like superfamily/Ribonuclease H"/>
    <property type="match status" value="1"/>
</dbReference>
<comment type="caution">
    <text evidence="2">The sequence shown here is derived from an EMBL/GenBank/DDBJ whole genome shotgun (WGS) entry which is preliminary data.</text>
</comment>
<organism evidence="2 3">
    <name type="scientific">Paenibacillus pini JCM 16418</name>
    <dbReference type="NCBI Taxonomy" id="1236976"/>
    <lineage>
        <taxon>Bacteria</taxon>
        <taxon>Bacillati</taxon>
        <taxon>Bacillota</taxon>
        <taxon>Bacilli</taxon>
        <taxon>Bacillales</taxon>
        <taxon>Paenibacillaceae</taxon>
        <taxon>Paenibacillus</taxon>
    </lineage>
</organism>